<accession>A0A8K0X450</accession>
<dbReference type="Proteomes" id="UP000813385">
    <property type="component" value="Unassembled WGS sequence"/>
</dbReference>
<feature type="chain" id="PRO_5035452848" description="Secreted protein" evidence="1">
    <location>
        <begin position="28"/>
        <end position="119"/>
    </location>
</feature>
<evidence type="ECO:0008006" key="4">
    <source>
        <dbReference type="Google" id="ProtNLM"/>
    </source>
</evidence>
<reference evidence="2" key="1">
    <citation type="journal article" date="2021" name="Nat. Commun.">
        <title>Genetic determinants of endophytism in the Arabidopsis root mycobiome.</title>
        <authorList>
            <person name="Mesny F."/>
            <person name="Miyauchi S."/>
            <person name="Thiergart T."/>
            <person name="Pickel B."/>
            <person name="Atanasova L."/>
            <person name="Karlsson M."/>
            <person name="Huettel B."/>
            <person name="Barry K.W."/>
            <person name="Haridas S."/>
            <person name="Chen C."/>
            <person name="Bauer D."/>
            <person name="Andreopoulos W."/>
            <person name="Pangilinan J."/>
            <person name="LaButti K."/>
            <person name="Riley R."/>
            <person name="Lipzen A."/>
            <person name="Clum A."/>
            <person name="Drula E."/>
            <person name="Henrissat B."/>
            <person name="Kohler A."/>
            <person name="Grigoriev I.V."/>
            <person name="Martin F.M."/>
            <person name="Hacquard S."/>
        </authorList>
    </citation>
    <scope>NUCLEOTIDE SEQUENCE</scope>
    <source>
        <strain evidence="2">MPI-CAGE-AT-0016</strain>
    </source>
</reference>
<evidence type="ECO:0000313" key="3">
    <source>
        <dbReference type="Proteomes" id="UP000813385"/>
    </source>
</evidence>
<feature type="signal peptide" evidence="1">
    <location>
        <begin position="1"/>
        <end position="27"/>
    </location>
</feature>
<evidence type="ECO:0000313" key="2">
    <source>
        <dbReference type="EMBL" id="KAH7363387.1"/>
    </source>
</evidence>
<organism evidence="2 3">
    <name type="scientific">Plectosphaerella cucumerina</name>
    <dbReference type="NCBI Taxonomy" id="40658"/>
    <lineage>
        <taxon>Eukaryota</taxon>
        <taxon>Fungi</taxon>
        <taxon>Dikarya</taxon>
        <taxon>Ascomycota</taxon>
        <taxon>Pezizomycotina</taxon>
        <taxon>Sordariomycetes</taxon>
        <taxon>Hypocreomycetidae</taxon>
        <taxon>Glomerellales</taxon>
        <taxon>Plectosphaerellaceae</taxon>
        <taxon>Plectosphaerella</taxon>
    </lineage>
</organism>
<comment type="caution">
    <text evidence="2">The sequence shown here is derived from an EMBL/GenBank/DDBJ whole genome shotgun (WGS) entry which is preliminary data.</text>
</comment>
<gene>
    <name evidence="2" type="ORF">B0T11DRAFT_93461</name>
</gene>
<keyword evidence="3" id="KW-1185">Reference proteome</keyword>
<proteinExistence type="predicted"/>
<keyword evidence="1" id="KW-0732">Signal</keyword>
<evidence type="ECO:0000256" key="1">
    <source>
        <dbReference type="SAM" id="SignalP"/>
    </source>
</evidence>
<dbReference type="EMBL" id="JAGPXD010000003">
    <property type="protein sequence ID" value="KAH7363387.1"/>
    <property type="molecule type" value="Genomic_DNA"/>
</dbReference>
<protein>
    <recommendedName>
        <fullName evidence="4">Secreted protein</fullName>
    </recommendedName>
</protein>
<sequence>MACPTTARMMPAVLALVWPGMPASAVAFVPRGKQGSHEAHLSSPGFCCGVVRRQGLGWPNPTRSGLERPLRDPRLRFISLAVVASKPPTPATRWVSISTARLARCPDDHLPPPPLTISS</sequence>
<dbReference type="AlphaFoldDB" id="A0A8K0X450"/>
<name>A0A8K0X450_9PEZI</name>